<protein>
    <recommendedName>
        <fullName evidence="4">PAS domain-containing protein</fullName>
    </recommendedName>
</protein>
<proteinExistence type="predicted"/>
<dbReference type="InterPro" id="IPR000014">
    <property type="entry name" value="PAS"/>
</dbReference>
<reference evidence="3" key="1">
    <citation type="journal article" date="2014" name="Front. Microbiol.">
        <title>High frequency of phylogenetically diverse reductive dehalogenase-homologous genes in deep subseafloor sedimentary metagenomes.</title>
        <authorList>
            <person name="Kawai M."/>
            <person name="Futagami T."/>
            <person name="Toyoda A."/>
            <person name="Takaki Y."/>
            <person name="Nishi S."/>
            <person name="Hori S."/>
            <person name="Arai W."/>
            <person name="Tsubouchi T."/>
            <person name="Morono Y."/>
            <person name="Uchiyama I."/>
            <person name="Ito T."/>
            <person name="Fujiyama A."/>
            <person name="Inagaki F."/>
            <person name="Takami H."/>
        </authorList>
    </citation>
    <scope>NUCLEOTIDE SEQUENCE</scope>
    <source>
        <strain evidence="3">Expedition CK06-06</strain>
    </source>
</reference>
<dbReference type="InterPro" id="IPR000700">
    <property type="entry name" value="PAS-assoc_C"/>
</dbReference>
<dbReference type="EMBL" id="BARW01026441">
    <property type="protein sequence ID" value="GAJ05476.1"/>
    <property type="molecule type" value="Genomic_DNA"/>
</dbReference>
<gene>
    <name evidence="3" type="ORF">S12H4_43126</name>
</gene>
<evidence type="ECO:0000313" key="3">
    <source>
        <dbReference type="EMBL" id="GAJ05476.1"/>
    </source>
</evidence>
<dbReference type="SMART" id="SM00091">
    <property type="entry name" value="PAS"/>
    <property type="match status" value="1"/>
</dbReference>
<feature type="domain" description="PAC" evidence="2">
    <location>
        <begin position="77"/>
        <end position="127"/>
    </location>
</feature>
<dbReference type="AlphaFoldDB" id="X1V004"/>
<evidence type="ECO:0000259" key="2">
    <source>
        <dbReference type="PROSITE" id="PS50113"/>
    </source>
</evidence>
<sequence>DEGGEKYRQLFENLSDAAFLVDLQTGLIIDTTMRGATLLGRSHDEIVGMQQTELYPPAKADEYRHRFARHTKRGHIVDYEAEVIRKDGTIVPVTISSSTLTVGGPRLVLGIFRDITKRKQTEEALTGSENKLSTIMKRIINSDYGSMEELVGGPESYSIGEIHAFLNDIIAAWRANKLTPAAMYALLKFVYMYLGQPRIQISFKNRPAIPICYFSSCLVPSASLLHSYLKTLSFAVALFPLGETGHHLREFIEKKRPPV</sequence>
<dbReference type="InterPro" id="IPR001610">
    <property type="entry name" value="PAC"/>
</dbReference>
<accession>X1V004</accession>
<evidence type="ECO:0008006" key="4">
    <source>
        <dbReference type="Google" id="ProtNLM"/>
    </source>
</evidence>
<organism evidence="3">
    <name type="scientific">marine sediment metagenome</name>
    <dbReference type="NCBI Taxonomy" id="412755"/>
    <lineage>
        <taxon>unclassified sequences</taxon>
        <taxon>metagenomes</taxon>
        <taxon>ecological metagenomes</taxon>
    </lineage>
</organism>
<dbReference type="Gene3D" id="3.30.450.20">
    <property type="entry name" value="PAS domain"/>
    <property type="match status" value="1"/>
</dbReference>
<dbReference type="PROSITE" id="PS50113">
    <property type="entry name" value="PAC"/>
    <property type="match status" value="1"/>
</dbReference>
<dbReference type="PROSITE" id="PS50112">
    <property type="entry name" value="PAS"/>
    <property type="match status" value="1"/>
</dbReference>
<dbReference type="SMART" id="SM00086">
    <property type="entry name" value="PAC"/>
    <property type="match status" value="1"/>
</dbReference>
<feature type="domain" description="PAS" evidence="1">
    <location>
        <begin position="3"/>
        <end position="74"/>
    </location>
</feature>
<dbReference type="SUPFAM" id="SSF55785">
    <property type="entry name" value="PYP-like sensor domain (PAS domain)"/>
    <property type="match status" value="1"/>
</dbReference>
<evidence type="ECO:0000259" key="1">
    <source>
        <dbReference type="PROSITE" id="PS50112"/>
    </source>
</evidence>
<comment type="caution">
    <text evidence="3">The sequence shown here is derived from an EMBL/GenBank/DDBJ whole genome shotgun (WGS) entry which is preliminary data.</text>
</comment>
<name>X1V004_9ZZZZ</name>
<dbReference type="Pfam" id="PF13426">
    <property type="entry name" value="PAS_9"/>
    <property type="match status" value="1"/>
</dbReference>
<dbReference type="InterPro" id="IPR035965">
    <property type="entry name" value="PAS-like_dom_sf"/>
</dbReference>
<feature type="non-terminal residue" evidence="3">
    <location>
        <position position="259"/>
    </location>
</feature>
<feature type="non-terminal residue" evidence="3">
    <location>
        <position position="1"/>
    </location>
</feature>
<dbReference type="NCBIfam" id="TIGR00229">
    <property type="entry name" value="sensory_box"/>
    <property type="match status" value="1"/>
</dbReference>